<keyword evidence="2" id="KW-1185">Reference proteome</keyword>
<reference evidence="1 2" key="1">
    <citation type="journal article" date="2011" name="Proc. Natl. Acad. Sci. U.S.A.">
        <title>Niche of harmful alga Aureococcus anophagefferens revealed through ecogenomics.</title>
        <authorList>
            <person name="Gobler C.J."/>
            <person name="Berry D.L."/>
            <person name="Dyhrman S.T."/>
            <person name="Wilhelm S.W."/>
            <person name="Salamov A."/>
            <person name="Lobanov A.V."/>
            <person name="Zhang Y."/>
            <person name="Collier J.L."/>
            <person name="Wurch L.L."/>
            <person name="Kustka A.B."/>
            <person name="Dill B.D."/>
            <person name="Shah M."/>
            <person name="VerBerkmoes N.C."/>
            <person name="Kuo A."/>
            <person name="Terry A."/>
            <person name="Pangilinan J."/>
            <person name="Lindquist E.A."/>
            <person name="Lucas S."/>
            <person name="Paulsen I.T."/>
            <person name="Hattenrath-Lehmann T.K."/>
            <person name="Talmage S.C."/>
            <person name="Walker E.A."/>
            <person name="Koch F."/>
            <person name="Burson A.M."/>
            <person name="Marcoval M.A."/>
            <person name="Tang Y.Z."/>
            <person name="Lecleir G.R."/>
            <person name="Coyne K.J."/>
            <person name="Berg G.M."/>
            <person name="Bertrand E.M."/>
            <person name="Saito M.A."/>
            <person name="Gladyshev V.N."/>
            <person name="Grigoriev I.V."/>
        </authorList>
    </citation>
    <scope>NUCLEOTIDE SEQUENCE [LARGE SCALE GENOMIC DNA]</scope>
    <source>
        <strain evidence="2">CCMP 1984</strain>
    </source>
</reference>
<protein>
    <submittedName>
        <fullName evidence="1">Uncharacterized protein</fullName>
    </submittedName>
</protein>
<dbReference type="GeneID" id="20227226"/>
<dbReference type="AlphaFoldDB" id="F0YRN6"/>
<dbReference type="RefSeq" id="XP_009043078.1">
    <property type="nucleotide sequence ID" value="XM_009044830.1"/>
</dbReference>
<dbReference type="InParanoid" id="F0YRN6"/>
<evidence type="ECO:0000313" key="1">
    <source>
        <dbReference type="EMBL" id="EGB02223.1"/>
    </source>
</evidence>
<feature type="non-terminal residue" evidence="1">
    <location>
        <position position="1"/>
    </location>
</feature>
<dbReference type="EMBL" id="GL833698">
    <property type="protein sequence ID" value="EGB02223.1"/>
    <property type="molecule type" value="Genomic_DNA"/>
</dbReference>
<name>F0YRN6_AURAN</name>
<accession>F0YRN6</accession>
<gene>
    <name evidence="1" type="ORF">AURANDRAFT_69081</name>
</gene>
<dbReference type="KEGG" id="aaf:AURANDRAFT_69081"/>
<dbReference type="Proteomes" id="UP000002729">
    <property type="component" value="Unassembled WGS sequence"/>
</dbReference>
<sequence length="334" mass="36858">AWGLGAGGQYTQAEFDRFEAWVASCLAFLARSGDEGYVPDSLHPVFECLKDHDGVRPATVEELKEKVMYPKDKSREMLCMAVFTDVPLSLRGTNAHVVPLCKALAALGVPYFPSAGDGGYVLDLSDHYDMEGGIGLLRELGWKGPLDSKRLQKERNKAEGSDSRKKLAAVADVKHQKAVARNLDGKRAGIDGIEGTETQTEDALLKALKNMYHTFNEVRAGRSADLTNKELLQLAAAYSSPPTGTVCCRVCGCDVTLRGVGYRVHEHYKRYDEEAKLWRYYMLDAPCCTPCNLGVIAAVRRFGFHELSFVESKARTRAMLEDVCDSRAGNYFVA</sequence>
<proteinExistence type="predicted"/>
<evidence type="ECO:0000313" key="2">
    <source>
        <dbReference type="Proteomes" id="UP000002729"/>
    </source>
</evidence>
<organism evidence="2">
    <name type="scientific">Aureococcus anophagefferens</name>
    <name type="common">Harmful bloom alga</name>
    <dbReference type="NCBI Taxonomy" id="44056"/>
    <lineage>
        <taxon>Eukaryota</taxon>
        <taxon>Sar</taxon>
        <taxon>Stramenopiles</taxon>
        <taxon>Ochrophyta</taxon>
        <taxon>Pelagophyceae</taxon>
        <taxon>Pelagomonadales</taxon>
        <taxon>Pelagomonadaceae</taxon>
        <taxon>Aureococcus</taxon>
    </lineage>
</organism>